<evidence type="ECO:0000256" key="2">
    <source>
        <dbReference type="SAM" id="SignalP"/>
    </source>
</evidence>
<keyword evidence="2" id="KW-0732">Signal</keyword>
<feature type="transmembrane region" description="Helical" evidence="1">
    <location>
        <begin position="298"/>
        <end position="315"/>
    </location>
</feature>
<keyword evidence="1" id="KW-0812">Transmembrane</keyword>
<reference evidence="3" key="1">
    <citation type="submission" date="2014-07" db="EMBL/GenBank/DDBJ databases">
        <authorList>
            <person name="Martin A.A"/>
            <person name="De Silva N."/>
        </authorList>
    </citation>
    <scope>NUCLEOTIDE SEQUENCE</scope>
</reference>
<feature type="signal peptide" evidence="2">
    <location>
        <begin position="1"/>
        <end position="18"/>
    </location>
</feature>
<keyword evidence="1" id="KW-1133">Transmembrane helix</keyword>
<dbReference type="AlphaFoldDB" id="A0A0K0FXA6"/>
<reference evidence="4" key="2">
    <citation type="submission" date="2015-08" db="UniProtKB">
        <authorList>
            <consortium name="WormBaseParasite"/>
        </authorList>
    </citation>
    <scope>IDENTIFICATION</scope>
</reference>
<evidence type="ECO:0000313" key="4">
    <source>
        <dbReference type="WBParaSite" id="SVE_1708200.1"/>
    </source>
</evidence>
<organism evidence="3 4">
    <name type="scientific">Strongyloides venezuelensis</name>
    <name type="common">Threadworm</name>
    <dbReference type="NCBI Taxonomy" id="75913"/>
    <lineage>
        <taxon>Eukaryota</taxon>
        <taxon>Metazoa</taxon>
        <taxon>Ecdysozoa</taxon>
        <taxon>Nematoda</taxon>
        <taxon>Chromadorea</taxon>
        <taxon>Rhabditida</taxon>
        <taxon>Tylenchina</taxon>
        <taxon>Panagrolaimomorpha</taxon>
        <taxon>Strongyloidoidea</taxon>
        <taxon>Strongyloididae</taxon>
        <taxon>Strongyloides</taxon>
    </lineage>
</organism>
<accession>A0A0K0FXA6</accession>
<proteinExistence type="predicted"/>
<dbReference type="Proteomes" id="UP000035680">
    <property type="component" value="Unassembled WGS sequence"/>
</dbReference>
<keyword evidence="3" id="KW-1185">Reference proteome</keyword>
<sequence length="317" mass="36044">MLIFRLILIFIIFYQVQSSCSYFNNYYLLGELNSTSNTIKKCKNQSDKCIYIAINIPALVIGNFSGCQDGVSETLSKIIHKRQDILDLFKPFIKNDNNNVYVDAICKSSNNINQTERAQTMSGMMRLYSICYSQGQENTESMIYFDPPLNSTSPVQCLDTFDKPLECKEGYCGIFQIAYLEGNGSTQKEREYASCPNDLINQLYLLKNDQVIKNIPSLSESLSNMGDICANNFFLNTLNADNSSAHFCYIGCFIPNDNKYQSFLEFPNLKLISETMTNIGTTSIDIYSTTPKSTSKKMIKMWLLLFLTLCLIFNVKI</sequence>
<feature type="chain" id="PRO_5005330198" evidence="2">
    <location>
        <begin position="19"/>
        <end position="317"/>
    </location>
</feature>
<name>A0A0K0FXA6_STRVS</name>
<evidence type="ECO:0000256" key="1">
    <source>
        <dbReference type="SAM" id="Phobius"/>
    </source>
</evidence>
<keyword evidence="1" id="KW-0472">Membrane</keyword>
<dbReference type="WBParaSite" id="SVE_1708200.1">
    <property type="protein sequence ID" value="SVE_1708200.1"/>
    <property type="gene ID" value="SVE_1708200"/>
</dbReference>
<evidence type="ECO:0000313" key="3">
    <source>
        <dbReference type="Proteomes" id="UP000035680"/>
    </source>
</evidence>
<protein>
    <submittedName>
        <fullName evidence="4">Transmembrane protein</fullName>
    </submittedName>
</protein>